<name>A0A9Q1Q8L7_9CARY</name>
<feature type="compositionally biased region" description="Pro residues" evidence="1">
    <location>
        <begin position="237"/>
        <end position="252"/>
    </location>
</feature>
<accession>A0A9Q1Q8L7</accession>
<keyword evidence="3" id="KW-1185">Reference proteome</keyword>
<feature type="compositionally biased region" description="Basic and acidic residues" evidence="1">
    <location>
        <begin position="226"/>
        <end position="235"/>
    </location>
</feature>
<dbReference type="InterPro" id="IPR021109">
    <property type="entry name" value="Peptidase_aspartic_dom_sf"/>
</dbReference>
<comment type="caution">
    <text evidence="2">The sequence shown here is derived from an EMBL/GenBank/DDBJ whole genome shotgun (WGS) entry which is preliminary data.</text>
</comment>
<evidence type="ECO:0000256" key="1">
    <source>
        <dbReference type="SAM" id="MobiDB-lite"/>
    </source>
</evidence>
<dbReference type="AlphaFoldDB" id="A0A9Q1Q8L7"/>
<protein>
    <submittedName>
        <fullName evidence="2">Uncharacterized protein</fullName>
    </submittedName>
</protein>
<dbReference type="PANTHER" id="PTHR33240">
    <property type="entry name" value="OS08G0508500 PROTEIN"/>
    <property type="match status" value="1"/>
</dbReference>
<sequence length="457" mass="51347">MCCFFPFTRGSQHRFYKLITSSLEILAIKLNPSLWATRKVLQPRLYTYVLKHKQVACGSFEKSVNPHGLSLRIRNAYGNSGHYRRGYAECITRSAWKAQIQGAQQAVEMKVASTIVRRILVDSGSSVDIITWDCLKKMKYLGREIIPLGHPILGFRGQEVNPMGMIHLPLHFGDKTKARTLEVDFLVVDVPKGYNIILGLRPTMEAWARCKETRGQHENAISIRQLVERTTERRGTGPPPPNKKPRSGPPPTMAEALVIHTMPSTEPEQPRPVAMDGVKQVPLDKERPERTTTSANKESGSGKKRSKKQSKNPYALDNWILVMITIMYSTFVGITTGGCGSTIQRHSLLIAQAIFEGCRVLTLSLGLVTLFHIFDVHLKVALHTKGLWCQGHQELPKKLNALIVPPPVPWSSALEQVSSSWCCRSFFSASKASFSFFTLSQRRLYLATASSDFWRFD</sequence>
<dbReference type="PANTHER" id="PTHR33240:SF17">
    <property type="entry name" value="EUKARYOTIC PEPTIDE CHAIN RELEASE FACTOR GTP-BINDING SUBUNIT-LIKE"/>
    <property type="match status" value="1"/>
</dbReference>
<dbReference type="EMBL" id="JAKOGI010000568">
    <property type="protein sequence ID" value="KAJ8432988.1"/>
    <property type="molecule type" value="Genomic_DNA"/>
</dbReference>
<reference evidence="2" key="1">
    <citation type="submission" date="2022-04" db="EMBL/GenBank/DDBJ databases">
        <title>Carnegiea gigantea Genome sequencing and assembly v2.</title>
        <authorList>
            <person name="Copetti D."/>
            <person name="Sanderson M.J."/>
            <person name="Burquez A."/>
            <person name="Wojciechowski M.F."/>
        </authorList>
    </citation>
    <scope>NUCLEOTIDE SEQUENCE</scope>
    <source>
        <strain evidence="2">SGP5-SGP5p</strain>
        <tissue evidence="2">Aerial part</tissue>
    </source>
</reference>
<feature type="region of interest" description="Disordered" evidence="1">
    <location>
        <begin position="280"/>
        <end position="310"/>
    </location>
</feature>
<dbReference type="CDD" id="cd00303">
    <property type="entry name" value="retropepsin_like"/>
    <property type="match status" value="1"/>
</dbReference>
<dbReference type="Gene3D" id="2.40.70.10">
    <property type="entry name" value="Acid Proteases"/>
    <property type="match status" value="1"/>
</dbReference>
<proteinExistence type="predicted"/>
<gene>
    <name evidence="2" type="ORF">Cgig2_029438</name>
</gene>
<evidence type="ECO:0000313" key="3">
    <source>
        <dbReference type="Proteomes" id="UP001153076"/>
    </source>
</evidence>
<feature type="region of interest" description="Disordered" evidence="1">
    <location>
        <begin position="213"/>
        <end position="253"/>
    </location>
</feature>
<dbReference type="Proteomes" id="UP001153076">
    <property type="component" value="Unassembled WGS sequence"/>
</dbReference>
<organism evidence="2 3">
    <name type="scientific">Carnegiea gigantea</name>
    <dbReference type="NCBI Taxonomy" id="171969"/>
    <lineage>
        <taxon>Eukaryota</taxon>
        <taxon>Viridiplantae</taxon>
        <taxon>Streptophyta</taxon>
        <taxon>Embryophyta</taxon>
        <taxon>Tracheophyta</taxon>
        <taxon>Spermatophyta</taxon>
        <taxon>Magnoliopsida</taxon>
        <taxon>eudicotyledons</taxon>
        <taxon>Gunneridae</taxon>
        <taxon>Pentapetalae</taxon>
        <taxon>Caryophyllales</taxon>
        <taxon>Cactineae</taxon>
        <taxon>Cactaceae</taxon>
        <taxon>Cactoideae</taxon>
        <taxon>Echinocereeae</taxon>
        <taxon>Carnegiea</taxon>
    </lineage>
</organism>
<evidence type="ECO:0000313" key="2">
    <source>
        <dbReference type="EMBL" id="KAJ8432988.1"/>
    </source>
</evidence>